<dbReference type="Pfam" id="PF00160">
    <property type="entry name" value="Pro_isomerase"/>
    <property type="match status" value="1"/>
</dbReference>
<dbReference type="PANTHER" id="PTHR47724:SF1">
    <property type="entry name" value="PEPTIDYL-PROLYL CIS-TRANS ISOMERASE CYP26-2, CHLOROPLASTIC"/>
    <property type="match status" value="1"/>
</dbReference>
<evidence type="ECO:0000313" key="2">
    <source>
        <dbReference type="EMBL" id="KAG6484867.1"/>
    </source>
</evidence>
<dbReference type="Gene3D" id="2.40.100.10">
    <property type="entry name" value="Cyclophilin-like"/>
    <property type="match status" value="1"/>
</dbReference>
<reference evidence="2 3" key="1">
    <citation type="submission" date="2020-08" db="EMBL/GenBank/DDBJ databases">
        <title>Plant Genome Project.</title>
        <authorList>
            <person name="Zhang R.-G."/>
        </authorList>
    </citation>
    <scope>NUCLEOTIDE SEQUENCE [LARGE SCALE GENOMIC DNA]</scope>
    <source>
        <tissue evidence="2">Rhizome</tissue>
    </source>
</reference>
<dbReference type="PROSITE" id="PS50072">
    <property type="entry name" value="CSA_PPIASE_2"/>
    <property type="match status" value="1"/>
</dbReference>
<proteinExistence type="predicted"/>
<dbReference type="PANTHER" id="PTHR47724">
    <property type="entry name" value="PEPTIDYL-PROLYL CIS-TRANS ISOMERASE CYP26-2, CHLOROPLASTIC"/>
    <property type="match status" value="1"/>
</dbReference>
<feature type="domain" description="PPIase cyclophilin-type" evidence="1">
    <location>
        <begin position="84"/>
        <end position="273"/>
    </location>
</feature>
<comment type="caution">
    <text evidence="2">The sequence shown here is derived from an EMBL/GenBank/DDBJ whole genome shotgun (WGS) entry which is preliminary data.</text>
</comment>
<keyword evidence="3" id="KW-1185">Reference proteome</keyword>
<organism evidence="2 3">
    <name type="scientific">Zingiber officinale</name>
    <name type="common">Ginger</name>
    <name type="synonym">Amomum zingiber</name>
    <dbReference type="NCBI Taxonomy" id="94328"/>
    <lineage>
        <taxon>Eukaryota</taxon>
        <taxon>Viridiplantae</taxon>
        <taxon>Streptophyta</taxon>
        <taxon>Embryophyta</taxon>
        <taxon>Tracheophyta</taxon>
        <taxon>Spermatophyta</taxon>
        <taxon>Magnoliopsida</taxon>
        <taxon>Liliopsida</taxon>
        <taxon>Zingiberales</taxon>
        <taxon>Zingiberaceae</taxon>
        <taxon>Zingiber</taxon>
    </lineage>
</organism>
<evidence type="ECO:0000313" key="3">
    <source>
        <dbReference type="Proteomes" id="UP000734854"/>
    </source>
</evidence>
<dbReference type="GO" id="GO:0003755">
    <property type="term" value="F:peptidyl-prolyl cis-trans isomerase activity"/>
    <property type="evidence" value="ECO:0007669"/>
    <property type="project" value="InterPro"/>
</dbReference>
<dbReference type="FunFam" id="2.40.100.10:FF:000040">
    <property type="entry name" value="Peptidyl-prolyl cis-trans isomerase B"/>
    <property type="match status" value="1"/>
</dbReference>
<dbReference type="SUPFAM" id="SSF50891">
    <property type="entry name" value="Cyclophilin-like"/>
    <property type="match status" value="1"/>
</dbReference>
<evidence type="ECO:0000259" key="1">
    <source>
        <dbReference type="PROSITE" id="PS50072"/>
    </source>
</evidence>
<sequence length="360" mass="38937">MKQILHQSLNPQLPILQSPPTPPATGLPFQVPRPHKLLRRDLAVAAASTLPLLVSTFWYRQAKADEVPTSTTDCSAQTITEKAFLDVAIDGAPAGRITVGLYGDAVPFGSSRFADLVTGAAGISYRRKEFVKIVPGYVQHSGVRSYGVDVELARRGGGGNLAAENLVAEWESLSKNCSGTKNAVGSLGLIIRDPTKPPPKLKLVAREGKLEIDAEEIRKDPNGTEFVIVVKDSPELDASTLVIGRVVEGMDVVEKISKVKTVQENTSSPYFRVAKLIGDKRAVVAERGFNRPWKVYARSIAAPEAAKPTQSSSHTSSVSNHTLPSIFIIHDEFLQHLLSFFHERAQLAKTAEVSLSSIGN</sequence>
<dbReference type="AlphaFoldDB" id="A0A8J5FIN1"/>
<gene>
    <name evidence="2" type="ORF">ZIOFF_053392</name>
</gene>
<dbReference type="Proteomes" id="UP000734854">
    <property type="component" value="Unassembled WGS sequence"/>
</dbReference>
<dbReference type="GO" id="GO:0009507">
    <property type="term" value="C:chloroplast"/>
    <property type="evidence" value="ECO:0007669"/>
    <property type="project" value="TreeGrafter"/>
</dbReference>
<name>A0A8J5FIN1_ZINOF</name>
<accession>A0A8J5FIN1</accession>
<protein>
    <recommendedName>
        <fullName evidence="1">PPIase cyclophilin-type domain-containing protein</fullName>
    </recommendedName>
</protein>
<dbReference type="InterPro" id="IPR029000">
    <property type="entry name" value="Cyclophilin-like_dom_sf"/>
</dbReference>
<dbReference type="InterPro" id="IPR002130">
    <property type="entry name" value="Cyclophilin-type_PPIase_dom"/>
</dbReference>
<dbReference type="InterPro" id="IPR044185">
    <property type="entry name" value="CYP26-2-like"/>
</dbReference>
<dbReference type="EMBL" id="JACMSC010000015">
    <property type="protein sequence ID" value="KAG6484867.1"/>
    <property type="molecule type" value="Genomic_DNA"/>
</dbReference>